<dbReference type="GO" id="GO:0032993">
    <property type="term" value="C:protein-DNA complex"/>
    <property type="evidence" value="ECO:0007669"/>
    <property type="project" value="TreeGrafter"/>
</dbReference>
<evidence type="ECO:0000256" key="1">
    <source>
        <dbReference type="ARBA" id="ARBA00004453"/>
    </source>
</evidence>
<comment type="subcellular location">
    <subcellularLocation>
        <location evidence="1">Cytoplasm</location>
        <location evidence="1">Nucleoid</location>
    </subcellularLocation>
</comment>
<organism evidence="8 9">
    <name type="scientific">Ferrimonas marina</name>
    <dbReference type="NCBI Taxonomy" id="299255"/>
    <lineage>
        <taxon>Bacteria</taxon>
        <taxon>Pseudomonadati</taxon>
        <taxon>Pseudomonadota</taxon>
        <taxon>Gammaproteobacteria</taxon>
        <taxon>Alteromonadales</taxon>
        <taxon>Ferrimonadaceae</taxon>
        <taxon>Ferrimonas</taxon>
    </lineage>
</organism>
<comment type="similarity">
    <text evidence="2 5">Belongs to the histone-like protein H-NS family.</text>
</comment>
<dbReference type="AlphaFoldDB" id="A0A1M5UHE8"/>
<keyword evidence="4 5" id="KW-0238">DNA-binding</keyword>
<evidence type="ECO:0000256" key="6">
    <source>
        <dbReference type="PIRSR" id="PIRSR002096-1"/>
    </source>
</evidence>
<dbReference type="SUPFAM" id="SSF81273">
    <property type="entry name" value="H-NS histone-like proteins"/>
    <property type="match status" value="2"/>
</dbReference>
<protein>
    <recommendedName>
        <fullName evidence="5">DNA-binding protein</fullName>
    </recommendedName>
</protein>
<dbReference type="InterPro" id="IPR001801">
    <property type="entry name" value="Histone_HNS"/>
</dbReference>
<dbReference type="GO" id="GO:0046983">
    <property type="term" value="F:protein dimerization activity"/>
    <property type="evidence" value="ECO:0007669"/>
    <property type="project" value="InterPro"/>
</dbReference>
<dbReference type="InterPro" id="IPR037150">
    <property type="entry name" value="H-NS_C_dom_sf"/>
</dbReference>
<sequence length="136" mass="15363">MTEFLEILTHARRLKAQVKELSLEELDEVITKLQGIKTEREEEFAAEQEANAERMAKILEIQEQMAQAGISFDDLNAADVGIKPRKKRAPRPPKYEIMVGGERITWTGQGRTPKAIKERLDAGENLDSFLIQGDNA</sequence>
<dbReference type="GO" id="GO:0030527">
    <property type="term" value="F:structural constituent of chromatin"/>
    <property type="evidence" value="ECO:0007669"/>
    <property type="project" value="InterPro"/>
</dbReference>
<evidence type="ECO:0000256" key="3">
    <source>
        <dbReference type="ARBA" id="ARBA00022490"/>
    </source>
</evidence>
<dbReference type="PANTHER" id="PTHR38097">
    <property type="match status" value="1"/>
</dbReference>
<dbReference type="Proteomes" id="UP000184268">
    <property type="component" value="Unassembled WGS sequence"/>
</dbReference>
<evidence type="ECO:0000313" key="9">
    <source>
        <dbReference type="Proteomes" id="UP000184268"/>
    </source>
</evidence>
<gene>
    <name evidence="8" type="ORF">SAMN02745129_2576</name>
</gene>
<dbReference type="InterPro" id="IPR027454">
    <property type="entry name" value="Histone_HNS_N"/>
</dbReference>
<feature type="domain" description="DNA-binding protein H-NS-like C-terminal" evidence="7">
    <location>
        <begin position="85"/>
        <end position="131"/>
    </location>
</feature>
<dbReference type="InterPro" id="IPR027444">
    <property type="entry name" value="H-NS_C_dom"/>
</dbReference>
<keyword evidence="9" id="KW-1185">Reference proteome</keyword>
<keyword evidence="3" id="KW-0963">Cytoplasm</keyword>
<dbReference type="EMBL" id="FQXG01000003">
    <property type="protein sequence ID" value="SHH62465.1"/>
    <property type="molecule type" value="Genomic_DNA"/>
</dbReference>
<proteinExistence type="inferred from homology"/>
<evidence type="ECO:0000256" key="2">
    <source>
        <dbReference type="ARBA" id="ARBA00010610"/>
    </source>
</evidence>
<dbReference type="PIRSF" id="PIRSF002096">
    <property type="entry name" value="HnS"/>
    <property type="match status" value="1"/>
</dbReference>
<dbReference type="GO" id="GO:0003680">
    <property type="term" value="F:minor groove of adenine-thymine-rich DNA binding"/>
    <property type="evidence" value="ECO:0007669"/>
    <property type="project" value="TreeGrafter"/>
</dbReference>
<dbReference type="SMART" id="SM00528">
    <property type="entry name" value="HNS"/>
    <property type="match status" value="1"/>
</dbReference>
<dbReference type="Gene3D" id="1.10.287.1050">
    <property type="entry name" value="H-NS histone-like proteins"/>
    <property type="match status" value="1"/>
</dbReference>
<evidence type="ECO:0000313" key="8">
    <source>
        <dbReference type="EMBL" id="SHH62465.1"/>
    </source>
</evidence>
<dbReference type="PANTHER" id="PTHR38097:SF2">
    <property type="entry name" value="DNA-BINDING PROTEIN STPA"/>
    <property type="match status" value="1"/>
</dbReference>
<dbReference type="Pfam" id="PF22470">
    <property type="entry name" value="Histone_HNS_N"/>
    <property type="match status" value="1"/>
</dbReference>
<dbReference type="GO" id="GO:0003681">
    <property type="term" value="F:bent DNA binding"/>
    <property type="evidence" value="ECO:0007669"/>
    <property type="project" value="TreeGrafter"/>
</dbReference>
<reference evidence="9" key="1">
    <citation type="submission" date="2016-11" db="EMBL/GenBank/DDBJ databases">
        <authorList>
            <person name="Varghese N."/>
            <person name="Submissions S."/>
        </authorList>
    </citation>
    <scope>NUCLEOTIDE SEQUENCE [LARGE SCALE GENOMIC DNA]</scope>
    <source>
        <strain evidence="9">DSM 16917</strain>
    </source>
</reference>
<dbReference type="OrthoDB" id="6088948at2"/>
<dbReference type="GO" id="GO:0005829">
    <property type="term" value="C:cytosol"/>
    <property type="evidence" value="ECO:0007669"/>
    <property type="project" value="TreeGrafter"/>
</dbReference>
<feature type="DNA-binding region" evidence="6">
    <location>
        <begin position="109"/>
        <end position="114"/>
    </location>
</feature>
<evidence type="ECO:0000256" key="4">
    <source>
        <dbReference type="ARBA" id="ARBA00023125"/>
    </source>
</evidence>
<dbReference type="Gene3D" id="4.10.430.10">
    <property type="entry name" value="Histone-like protein H-NS, C-terminal domain"/>
    <property type="match status" value="1"/>
</dbReference>
<dbReference type="GO" id="GO:0000976">
    <property type="term" value="F:transcription cis-regulatory region binding"/>
    <property type="evidence" value="ECO:0007669"/>
    <property type="project" value="TreeGrafter"/>
</dbReference>
<dbReference type="RefSeq" id="WP_067655128.1">
    <property type="nucleotide sequence ID" value="NZ_FQXG01000003.1"/>
</dbReference>
<name>A0A1M5UHE8_9GAMM</name>
<evidence type="ECO:0000256" key="5">
    <source>
        <dbReference type="PIRNR" id="PIRNR002096"/>
    </source>
</evidence>
<dbReference type="GO" id="GO:0001217">
    <property type="term" value="F:DNA-binding transcription repressor activity"/>
    <property type="evidence" value="ECO:0007669"/>
    <property type="project" value="TreeGrafter"/>
</dbReference>
<dbReference type="GO" id="GO:0009295">
    <property type="term" value="C:nucleoid"/>
    <property type="evidence" value="ECO:0007669"/>
    <property type="project" value="UniProtKB-SubCell"/>
</dbReference>
<accession>A0A1M5UHE8</accession>
<dbReference type="InterPro" id="IPR054180">
    <property type="entry name" value="H-NS-like_N"/>
</dbReference>
<dbReference type="STRING" id="299255.SAMN02745129_2576"/>
<dbReference type="Pfam" id="PF00816">
    <property type="entry name" value="Histone_HNS"/>
    <property type="match status" value="1"/>
</dbReference>
<evidence type="ECO:0000259" key="7">
    <source>
        <dbReference type="SMART" id="SM00528"/>
    </source>
</evidence>